<dbReference type="PROSITE" id="PS50905">
    <property type="entry name" value="FERRITIN_LIKE"/>
    <property type="match status" value="1"/>
</dbReference>
<dbReference type="InterPro" id="IPR003251">
    <property type="entry name" value="Rr_diiron-bd_dom"/>
</dbReference>
<dbReference type="InterPro" id="IPR009040">
    <property type="entry name" value="Ferritin-like_diiron"/>
</dbReference>
<dbReference type="Gene3D" id="1.20.1260.10">
    <property type="match status" value="1"/>
</dbReference>
<feature type="domain" description="Ferritin-like diiron" evidence="1">
    <location>
        <begin position="11"/>
        <end position="141"/>
    </location>
</feature>
<dbReference type="PANTHER" id="PTHR43339:SF1">
    <property type="entry name" value="RUBRERYTHRIN"/>
    <property type="match status" value="1"/>
</dbReference>
<dbReference type="GO" id="GO:0005506">
    <property type="term" value="F:iron ion binding"/>
    <property type="evidence" value="ECO:0007669"/>
    <property type="project" value="InterPro"/>
</dbReference>
<dbReference type="STRING" id="1392998.ANME2D_02896"/>
<gene>
    <name evidence="2" type="ORF">MNV_290004</name>
</gene>
<dbReference type="CDD" id="cd01046">
    <property type="entry name" value="Rubrerythrin_like"/>
    <property type="match status" value="1"/>
</dbReference>
<sequence>MELISENKIGIVKGTVVEEAAENNFKGETGEVGLYLAMAKQAQREGYPEVAEALKTIAFEEAWHAAGYAELTGRISDSTKENLERMLKGEEGANKYKRESAVKSKDAGIDEAHDFFDVSARDEARHARAIKGLLDRYFKQG</sequence>
<dbReference type="Pfam" id="PF02915">
    <property type="entry name" value="Rubrerythrin"/>
    <property type="match status" value="1"/>
</dbReference>
<dbReference type="RefSeq" id="WP_096205961.1">
    <property type="nucleotide sequence ID" value="NZ_FZMP01000173.1"/>
</dbReference>
<evidence type="ECO:0000313" key="3">
    <source>
        <dbReference type="Proteomes" id="UP000218615"/>
    </source>
</evidence>
<dbReference type="InterPro" id="IPR045236">
    <property type="entry name" value="RevRr_diiron-bd_dom"/>
</dbReference>
<dbReference type="InterPro" id="IPR009078">
    <property type="entry name" value="Ferritin-like_SF"/>
</dbReference>
<evidence type="ECO:0000259" key="1">
    <source>
        <dbReference type="PROSITE" id="PS50905"/>
    </source>
</evidence>
<dbReference type="AlphaFoldDB" id="A0A284VPS3"/>
<name>A0A284VPS3_9EURY</name>
<dbReference type="GO" id="GO:0016491">
    <property type="term" value="F:oxidoreductase activity"/>
    <property type="evidence" value="ECO:0007669"/>
    <property type="project" value="InterPro"/>
</dbReference>
<dbReference type="InterPro" id="IPR052773">
    <property type="entry name" value="Anaerobic_Peroxidase-Rel"/>
</dbReference>
<dbReference type="SUPFAM" id="SSF47240">
    <property type="entry name" value="Ferritin-like"/>
    <property type="match status" value="1"/>
</dbReference>
<accession>A0A284VPS3</accession>
<dbReference type="Proteomes" id="UP000218615">
    <property type="component" value="Unassembled WGS sequence"/>
</dbReference>
<dbReference type="InterPro" id="IPR012347">
    <property type="entry name" value="Ferritin-like"/>
</dbReference>
<dbReference type="OrthoDB" id="147647at2157"/>
<dbReference type="EMBL" id="FZMP01000173">
    <property type="protein sequence ID" value="SNQ61252.1"/>
    <property type="molecule type" value="Genomic_DNA"/>
</dbReference>
<organism evidence="2 3">
    <name type="scientific">Candidatus Methanoperedens nitratireducens</name>
    <dbReference type="NCBI Taxonomy" id="1392998"/>
    <lineage>
        <taxon>Archaea</taxon>
        <taxon>Methanobacteriati</taxon>
        <taxon>Methanobacteriota</taxon>
        <taxon>Stenosarchaea group</taxon>
        <taxon>Methanomicrobia</taxon>
        <taxon>Methanosarcinales</taxon>
        <taxon>ANME-2 cluster</taxon>
        <taxon>Candidatus Methanoperedentaceae</taxon>
        <taxon>Candidatus Methanoperedens</taxon>
    </lineage>
</organism>
<evidence type="ECO:0000313" key="2">
    <source>
        <dbReference type="EMBL" id="SNQ61252.1"/>
    </source>
</evidence>
<keyword evidence="3" id="KW-1185">Reference proteome</keyword>
<reference evidence="3" key="1">
    <citation type="submission" date="2017-06" db="EMBL/GenBank/DDBJ databases">
        <authorList>
            <person name="Cremers G."/>
        </authorList>
    </citation>
    <scope>NUCLEOTIDE SEQUENCE [LARGE SCALE GENOMIC DNA]</scope>
</reference>
<proteinExistence type="predicted"/>
<dbReference type="PANTHER" id="PTHR43339">
    <property type="entry name" value="RUBRERYTHRIN-RELATED"/>
    <property type="match status" value="1"/>
</dbReference>
<protein>
    <recommendedName>
        <fullName evidence="1">Ferritin-like diiron domain-containing protein</fullName>
    </recommendedName>
</protein>